<dbReference type="InterPro" id="IPR002110">
    <property type="entry name" value="Ankyrin_rpt"/>
</dbReference>
<accession>A0A3M2HXR2</accession>
<dbReference type="Pfam" id="PF12796">
    <property type="entry name" value="Ank_2"/>
    <property type="match status" value="1"/>
</dbReference>
<evidence type="ECO:0000313" key="5">
    <source>
        <dbReference type="Proteomes" id="UP000275012"/>
    </source>
</evidence>
<dbReference type="SUPFAM" id="SSF48403">
    <property type="entry name" value="Ankyrin repeat"/>
    <property type="match status" value="1"/>
</dbReference>
<dbReference type="PANTHER" id="PTHR24171:SF8">
    <property type="entry name" value="BRCA1-ASSOCIATED RING DOMAIN PROTEIN 1"/>
    <property type="match status" value="1"/>
</dbReference>
<evidence type="ECO:0000256" key="1">
    <source>
        <dbReference type="ARBA" id="ARBA00022737"/>
    </source>
</evidence>
<reference evidence="4 5" key="1">
    <citation type="submission" date="2018-10" db="EMBL/GenBank/DDBJ databases">
        <title>Proposal of Lysobacter pythonis sp. nov. isolated from royal pythons (Python regius).</title>
        <authorList>
            <person name="Hans-Juergen B."/>
            <person name="Huptas C."/>
            <person name="Sandra B."/>
            <person name="Igor L."/>
            <person name="Joachim S."/>
            <person name="Siegfried S."/>
            <person name="Mareike W."/>
            <person name="Peter K."/>
        </authorList>
    </citation>
    <scope>NUCLEOTIDE SEQUENCE [LARGE SCALE GENOMIC DNA]</scope>
    <source>
        <strain evidence="4 5">4284/11</strain>
    </source>
</reference>
<proteinExistence type="predicted"/>
<dbReference type="PANTHER" id="PTHR24171">
    <property type="entry name" value="ANKYRIN REPEAT DOMAIN-CONTAINING PROTEIN 39-RELATED"/>
    <property type="match status" value="1"/>
</dbReference>
<keyword evidence="5" id="KW-1185">Reference proteome</keyword>
<dbReference type="InterPro" id="IPR036770">
    <property type="entry name" value="Ankyrin_rpt-contain_sf"/>
</dbReference>
<dbReference type="Gene3D" id="1.25.40.20">
    <property type="entry name" value="Ankyrin repeat-containing domain"/>
    <property type="match status" value="1"/>
</dbReference>
<feature type="repeat" description="ANK" evidence="3">
    <location>
        <begin position="187"/>
        <end position="219"/>
    </location>
</feature>
<dbReference type="PROSITE" id="PS50297">
    <property type="entry name" value="ANK_REP_REGION"/>
    <property type="match status" value="2"/>
</dbReference>
<feature type="repeat" description="ANK" evidence="3">
    <location>
        <begin position="121"/>
        <end position="153"/>
    </location>
</feature>
<dbReference type="AlphaFoldDB" id="A0A3M2HXR2"/>
<dbReference type="PROSITE" id="PS50088">
    <property type="entry name" value="ANK_REPEAT"/>
    <property type="match status" value="2"/>
</dbReference>
<dbReference type="GO" id="GO:0004842">
    <property type="term" value="F:ubiquitin-protein transferase activity"/>
    <property type="evidence" value="ECO:0007669"/>
    <property type="project" value="TreeGrafter"/>
</dbReference>
<evidence type="ECO:0000313" key="4">
    <source>
        <dbReference type="EMBL" id="RMH94506.1"/>
    </source>
</evidence>
<gene>
    <name evidence="4" type="ORF">EBB59_02200</name>
</gene>
<name>A0A3M2HXR2_9GAMM</name>
<dbReference type="GO" id="GO:0085020">
    <property type="term" value="P:protein K6-linked ubiquitination"/>
    <property type="evidence" value="ECO:0007669"/>
    <property type="project" value="TreeGrafter"/>
</dbReference>
<keyword evidence="2 3" id="KW-0040">ANK repeat</keyword>
<dbReference type="EMBL" id="RFLY01000002">
    <property type="protein sequence ID" value="RMH94506.1"/>
    <property type="molecule type" value="Genomic_DNA"/>
</dbReference>
<dbReference type="SMART" id="SM00248">
    <property type="entry name" value="ANK"/>
    <property type="match status" value="4"/>
</dbReference>
<comment type="caution">
    <text evidence="4">The sequence shown here is derived from an EMBL/GenBank/DDBJ whole genome shotgun (WGS) entry which is preliminary data.</text>
</comment>
<protein>
    <submittedName>
        <fullName evidence="4">Ankyrin repeat domain-containing protein</fullName>
    </submittedName>
</protein>
<evidence type="ECO:0000256" key="3">
    <source>
        <dbReference type="PROSITE-ProRule" id="PRU00023"/>
    </source>
</evidence>
<keyword evidence="1" id="KW-0677">Repeat</keyword>
<evidence type="ECO:0000256" key="2">
    <source>
        <dbReference type="ARBA" id="ARBA00023043"/>
    </source>
</evidence>
<organism evidence="4 5">
    <name type="scientific">Solilutibacter pythonis</name>
    <dbReference type="NCBI Taxonomy" id="2483112"/>
    <lineage>
        <taxon>Bacteria</taxon>
        <taxon>Pseudomonadati</taxon>
        <taxon>Pseudomonadota</taxon>
        <taxon>Gammaproteobacteria</taxon>
        <taxon>Lysobacterales</taxon>
        <taxon>Lysobacteraceae</taxon>
        <taxon>Solilutibacter</taxon>
    </lineage>
</organism>
<sequence length="264" mass="27961">MNAAPLIVEGAVMPRSMLLPMVIVLGLSPSWCDAAGPVNGEQKMSSADAEQVFLQPAVAELARAVAKGDEVAIRRLAPQADLNAQGRDGVTLLEWAVLNKRPGSLKALLEVGANPSQQGLDGETVIHLAAQADDLVYLQTLLKAGADANALSRSQTNALVSALDAARKDHLSMLLEAGAKPDQANLVGYTPLHAAAMLRDYDSVLVLLKHGADPRARSKNGATFQSFVFPDAKRVPLNAKAKEGQREIRAWLLANGVEAEGRPQ</sequence>
<dbReference type="Proteomes" id="UP000275012">
    <property type="component" value="Unassembled WGS sequence"/>
</dbReference>